<sequence length="383" mass="42564">MFPFLSDLINYFLGTNIVLPFPMFGFMVAIAFIIAHQFFVLEMKRKEENKLVFSFERDVVKGEKASVTELLSNALFGFLIGFKLLEGILHYDKMAADPQGFMLSSQGNLLGGVVFAAILAYLRYREGEKQRLPEPIIVKETVHPYQLVGTMTFIAAIGGIIGAKLFDMIEDIPRLIDNPIDVIFAGSGLSIYGGLIVGGGAVIYFAKKKGLSILHVVDSSAPALMLAYGIGRIGCQLSGDGDWGMPNDLPMPNAISFLPEWMWAFDYHNNVLGINLQQDFMQMGLESITGKAWPTPFYETIMAFIIFGILWSIRKKISAPGVMFSIYLAFNGLERFFIEFIRINPLYDVLGLTLSQAQIIAILFMTFGVLGAIYFTKKSTSIL</sequence>
<feature type="transmembrane region" description="Helical" evidence="7">
    <location>
        <begin position="296"/>
        <end position="313"/>
    </location>
</feature>
<dbReference type="Proteomes" id="UP000321721">
    <property type="component" value="Unassembled WGS sequence"/>
</dbReference>
<feature type="transmembrane region" description="Helical" evidence="7">
    <location>
        <begin position="349"/>
        <end position="375"/>
    </location>
</feature>
<feature type="transmembrane region" description="Helical" evidence="7">
    <location>
        <begin position="103"/>
        <end position="124"/>
    </location>
</feature>
<keyword evidence="6 7" id="KW-0472">Membrane</keyword>
<dbReference type="GO" id="GO:0008961">
    <property type="term" value="F:phosphatidylglycerol-prolipoprotein diacylglyceryl transferase activity"/>
    <property type="evidence" value="ECO:0007669"/>
    <property type="project" value="InterPro"/>
</dbReference>
<evidence type="ECO:0000313" key="9">
    <source>
        <dbReference type="Proteomes" id="UP000321721"/>
    </source>
</evidence>
<keyword evidence="4 7" id="KW-0812">Transmembrane</keyword>
<dbReference type="Pfam" id="PF01790">
    <property type="entry name" value="LGT"/>
    <property type="match status" value="1"/>
</dbReference>
<accession>A0A5C6RXT7</accession>
<evidence type="ECO:0000256" key="7">
    <source>
        <dbReference type="SAM" id="Phobius"/>
    </source>
</evidence>
<dbReference type="PANTHER" id="PTHR30589:SF0">
    <property type="entry name" value="PHOSPHATIDYLGLYCEROL--PROLIPOPROTEIN DIACYLGLYCERYL TRANSFERASE"/>
    <property type="match status" value="1"/>
</dbReference>
<dbReference type="GO" id="GO:0042158">
    <property type="term" value="P:lipoprotein biosynthetic process"/>
    <property type="evidence" value="ECO:0007669"/>
    <property type="project" value="InterPro"/>
</dbReference>
<protein>
    <submittedName>
        <fullName evidence="8">Prolipoprotein diacylglyceryl transferase</fullName>
    </submittedName>
</protein>
<evidence type="ECO:0000313" key="8">
    <source>
        <dbReference type="EMBL" id="TXB66825.1"/>
    </source>
</evidence>
<dbReference type="PANTHER" id="PTHR30589">
    <property type="entry name" value="PROLIPOPROTEIN DIACYLGLYCERYL TRANSFERASE"/>
    <property type="match status" value="1"/>
</dbReference>
<keyword evidence="8" id="KW-0449">Lipoprotein</keyword>
<name>A0A5C6RXT7_9FLAO</name>
<evidence type="ECO:0000256" key="1">
    <source>
        <dbReference type="ARBA" id="ARBA00007150"/>
    </source>
</evidence>
<dbReference type="InterPro" id="IPR001640">
    <property type="entry name" value="Lgt"/>
</dbReference>
<feature type="transmembrane region" description="Helical" evidence="7">
    <location>
        <begin position="319"/>
        <end position="337"/>
    </location>
</feature>
<gene>
    <name evidence="8" type="ORF">FRY74_01175</name>
</gene>
<evidence type="ECO:0000256" key="3">
    <source>
        <dbReference type="ARBA" id="ARBA00022679"/>
    </source>
</evidence>
<dbReference type="GO" id="GO:0005886">
    <property type="term" value="C:plasma membrane"/>
    <property type="evidence" value="ECO:0007669"/>
    <property type="project" value="InterPro"/>
</dbReference>
<keyword evidence="5 7" id="KW-1133">Transmembrane helix</keyword>
<keyword evidence="2" id="KW-1003">Cell membrane</keyword>
<dbReference type="AlphaFoldDB" id="A0A5C6RXT7"/>
<reference evidence="8 9" key="1">
    <citation type="submission" date="2019-08" db="EMBL/GenBank/DDBJ databases">
        <title>Genome of Vicingus serpentipes NCIMB 15042.</title>
        <authorList>
            <person name="Bowman J.P."/>
        </authorList>
    </citation>
    <scope>NUCLEOTIDE SEQUENCE [LARGE SCALE GENOMIC DNA]</scope>
    <source>
        <strain evidence="8 9">NCIMB 15042</strain>
    </source>
</reference>
<dbReference type="EMBL" id="VOOS01000001">
    <property type="protein sequence ID" value="TXB66825.1"/>
    <property type="molecule type" value="Genomic_DNA"/>
</dbReference>
<keyword evidence="3 8" id="KW-0808">Transferase</keyword>
<organism evidence="8 9">
    <name type="scientific">Vicingus serpentipes</name>
    <dbReference type="NCBI Taxonomy" id="1926625"/>
    <lineage>
        <taxon>Bacteria</taxon>
        <taxon>Pseudomonadati</taxon>
        <taxon>Bacteroidota</taxon>
        <taxon>Flavobacteriia</taxon>
        <taxon>Flavobacteriales</taxon>
        <taxon>Vicingaceae</taxon>
        <taxon>Vicingus</taxon>
    </lineage>
</organism>
<evidence type="ECO:0000256" key="2">
    <source>
        <dbReference type="ARBA" id="ARBA00022475"/>
    </source>
</evidence>
<feature type="transmembrane region" description="Helical" evidence="7">
    <location>
        <begin position="145"/>
        <end position="163"/>
    </location>
</feature>
<proteinExistence type="inferred from homology"/>
<comment type="caution">
    <text evidence="8">The sequence shown here is derived from an EMBL/GenBank/DDBJ whole genome shotgun (WGS) entry which is preliminary data.</text>
</comment>
<evidence type="ECO:0000256" key="4">
    <source>
        <dbReference type="ARBA" id="ARBA00022692"/>
    </source>
</evidence>
<dbReference type="RefSeq" id="WP_147097803.1">
    <property type="nucleotide sequence ID" value="NZ_VOOS01000001.1"/>
</dbReference>
<feature type="transmembrane region" description="Helical" evidence="7">
    <location>
        <begin position="183"/>
        <end position="206"/>
    </location>
</feature>
<dbReference type="OrthoDB" id="871140at2"/>
<feature type="transmembrane region" description="Helical" evidence="7">
    <location>
        <begin position="20"/>
        <end position="41"/>
    </location>
</feature>
<comment type="similarity">
    <text evidence="1">Belongs to the Lgt family.</text>
</comment>
<evidence type="ECO:0000256" key="6">
    <source>
        <dbReference type="ARBA" id="ARBA00023136"/>
    </source>
</evidence>
<keyword evidence="9" id="KW-1185">Reference proteome</keyword>
<evidence type="ECO:0000256" key="5">
    <source>
        <dbReference type="ARBA" id="ARBA00022989"/>
    </source>
</evidence>